<comment type="caution">
    <text evidence="2">The sequence shown here is derived from an EMBL/GenBank/DDBJ whole genome shotgun (WGS) entry which is preliminary data.</text>
</comment>
<reference evidence="2 3" key="1">
    <citation type="journal article" date="2022" name="Allergy">
        <title>Genome assembly and annotation of Periplaneta americana reveal a comprehensive cockroach allergen profile.</title>
        <authorList>
            <person name="Wang L."/>
            <person name="Xiong Q."/>
            <person name="Saelim N."/>
            <person name="Wang L."/>
            <person name="Nong W."/>
            <person name="Wan A.T."/>
            <person name="Shi M."/>
            <person name="Liu X."/>
            <person name="Cao Q."/>
            <person name="Hui J.H.L."/>
            <person name="Sookrung N."/>
            <person name="Leung T.F."/>
            <person name="Tungtrongchitr A."/>
            <person name="Tsui S.K.W."/>
        </authorList>
    </citation>
    <scope>NUCLEOTIDE SEQUENCE [LARGE SCALE GENOMIC DNA]</scope>
    <source>
        <strain evidence="2">PWHHKU_190912</strain>
    </source>
</reference>
<name>A0ABQ8T870_PERAM</name>
<dbReference type="EMBL" id="JAJSOF020000013">
    <property type="protein sequence ID" value="KAJ4442706.1"/>
    <property type="molecule type" value="Genomic_DNA"/>
</dbReference>
<sequence length="213" mass="24120">MADLCEGGNEPPGSLRASNEMSPGSRAESYPAFSLTELRKNYGKNLNQVTCPNQDLNPAPLVSRSGRLTNEVVWSAPRSDRLLPRERPGTQFYRKLSEPRDRSESLATRKNPVTTWDRTPDLSVRSQLLYQLSYPAAVMTSHLFSETIFVRDRAYLLVFRTEPIRDCYLVNCPKASLNLTSDTNKIPLMRQLGQEIMRQGDQFFSPSIAYIAD</sequence>
<protein>
    <submittedName>
        <fullName evidence="2">Uncharacterized protein</fullName>
    </submittedName>
</protein>
<evidence type="ECO:0000313" key="3">
    <source>
        <dbReference type="Proteomes" id="UP001148838"/>
    </source>
</evidence>
<feature type="region of interest" description="Disordered" evidence="1">
    <location>
        <begin position="1"/>
        <end position="28"/>
    </location>
</feature>
<dbReference type="Proteomes" id="UP001148838">
    <property type="component" value="Unassembled WGS sequence"/>
</dbReference>
<proteinExistence type="predicted"/>
<evidence type="ECO:0000313" key="2">
    <source>
        <dbReference type="EMBL" id="KAJ4442706.1"/>
    </source>
</evidence>
<keyword evidence="3" id="KW-1185">Reference proteome</keyword>
<accession>A0ABQ8T870</accession>
<organism evidence="2 3">
    <name type="scientific">Periplaneta americana</name>
    <name type="common">American cockroach</name>
    <name type="synonym">Blatta americana</name>
    <dbReference type="NCBI Taxonomy" id="6978"/>
    <lineage>
        <taxon>Eukaryota</taxon>
        <taxon>Metazoa</taxon>
        <taxon>Ecdysozoa</taxon>
        <taxon>Arthropoda</taxon>
        <taxon>Hexapoda</taxon>
        <taxon>Insecta</taxon>
        <taxon>Pterygota</taxon>
        <taxon>Neoptera</taxon>
        <taxon>Polyneoptera</taxon>
        <taxon>Dictyoptera</taxon>
        <taxon>Blattodea</taxon>
        <taxon>Blattoidea</taxon>
        <taxon>Blattidae</taxon>
        <taxon>Blattinae</taxon>
        <taxon>Periplaneta</taxon>
    </lineage>
</organism>
<gene>
    <name evidence="2" type="ORF">ANN_04295</name>
</gene>
<evidence type="ECO:0000256" key="1">
    <source>
        <dbReference type="SAM" id="MobiDB-lite"/>
    </source>
</evidence>